<gene>
    <name evidence="3" type="ORF">C8A03DRAFT_35956</name>
</gene>
<keyword evidence="2" id="KW-1133">Transmembrane helix</keyword>
<evidence type="ECO:0000313" key="4">
    <source>
        <dbReference type="Proteomes" id="UP001303760"/>
    </source>
</evidence>
<sequence length="259" mass="27379">MAKSTATARLRRTFHYPSDDEDASPSSSPEVLDEQEQETLIKTLTAQNATRNKTFHRLLSVLPALSTIPFLLGLFLSSSSSPSRLLSLLGLSSLCATGWMLYAFEICETGFPRLDRHTFVDKTKGLVSNDRRAGRGAAGAAGYGLPALSFPMKRRTSGGRRDAGGLLTGAGALAGEGSRTPLQRHLPWLNVGLATLALLTGLLERVRIGGEVASAGVSPLLLGALPGVVYAVVVGAKVVMAEVDPEGELSKLRYGYKGA</sequence>
<feature type="transmembrane region" description="Helical" evidence="2">
    <location>
        <begin position="85"/>
        <end position="104"/>
    </location>
</feature>
<protein>
    <submittedName>
        <fullName evidence="3">Uncharacterized protein</fullName>
    </submittedName>
</protein>
<proteinExistence type="predicted"/>
<evidence type="ECO:0000256" key="1">
    <source>
        <dbReference type="SAM" id="MobiDB-lite"/>
    </source>
</evidence>
<keyword evidence="4" id="KW-1185">Reference proteome</keyword>
<name>A0AAN7C6J4_9PEZI</name>
<dbReference type="AlphaFoldDB" id="A0AAN7C6J4"/>
<keyword evidence="2" id="KW-0472">Membrane</keyword>
<feature type="transmembrane region" description="Helical" evidence="2">
    <location>
        <begin position="58"/>
        <end position="79"/>
    </location>
</feature>
<keyword evidence="2" id="KW-0812">Transmembrane</keyword>
<accession>A0AAN7C6J4</accession>
<organism evidence="3 4">
    <name type="scientific">Achaetomium macrosporum</name>
    <dbReference type="NCBI Taxonomy" id="79813"/>
    <lineage>
        <taxon>Eukaryota</taxon>
        <taxon>Fungi</taxon>
        <taxon>Dikarya</taxon>
        <taxon>Ascomycota</taxon>
        <taxon>Pezizomycotina</taxon>
        <taxon>Sordariomycetes</taxon>
        <taxon>Sordariomycetidae</taxon>
        <taxon>Sordariales</taxon>
        <taxon>Chaetomiaceae</taxon>
        <taxon>Achaetomium</taxon>
    </lineage>
</organism>
<reference evidence="3" key="1">
    <citation type="journal article" date="2023" name="Mol. Phylogenet. Evol.">
        <title>Genome-scale phylogeny and comparative genomics of the fungal order Sordariales.</title>
        <authorList>
            <person name="Hensen N."/>
            <person name="Bonometti L."/>
            <person name="Westerberg I."/>
            <person name="Brannstrom I.O."/>
            <person name="Guillou S."/>
            <person name="Cros-Aarteil S."/>
            <person name="Calhoun S."/>
            <person name="Haridas S."/>
            <person name="Kuo A."/>
            <person name="Mondo S."/>
            <person name="Pangilinan J."/>
            <person name="Riley R."/>
            <person name="LaButti K."/>
            <person name="Andreopoulos B."/>
            <person name="Lipzen A."/>
            <person name="Chen C."/>
            <person name="Yan M."/>
            <person name="Daum C."/>
            <person name="Ng V."/>
            <person name="Clum A."/>
            <person name="Steindorff A."/>
            <person name="Ohm R.A."/>
            <person name="Martin F."/>
            <person name="Silar P."/>
            <person name="Natvig D.O."/>
            <person name="Lalanne C."/>
            <person name="Gautier V."/>
            <person name="Ament-Velasquez S.L."/>
            <person name="Kruys A."/>
            <person name="Hutchinson M.I."/>
            <person name="Powell A.J."/>
            <person name="Barry K."/>
            <person name="Miller A.N."/>
            <person name="Grigoriev I.V."/>
            <person name="Debuchy R."/>
            <person name="Gladieux P."/>
            <person name="Hiltunen Thoren M."/>
            <person name="Johannesson H."/>
        </authorList>
    </citation>
    <scope>NUCLEOTIDE SEQUENCE</scope>
    <source>
        <strain evidence="3">CBS 532.94</strain>
    </source>
</reference>
<comment type="caution">
    <text evidence="3">The sequence shown here is derived from an EMBL/GenBank/DDBJ whole genome shotgun (WGS) entry which is preliminary data.</text>
</comment>
<feature type="transmembrane region" description="Helical" evidence="2">
    <location>
        <begin position="220"/>
        <end position="243"/>
    </location>
</feature>
<reference evidence="3" key="2">
    <citation type="submission" date="2023-05" db="EMBL/GenBank/DDBJ databases">
        <authorList>
            <consortium name="Lawrence Berkeley National Laboratory"/>
            <person name="Steindorff A."/>
            <person name="Hensen N."/>
            <person name="Bonometti L."/>
            <person name="Westerberg I."/>
            <person name="Brannstrom I.O."/>
            <person name="Guillou S."/>
            <person name="Cros-Aarteil S."/>
            <person name="Calhoun S."/>
            <person name="Haridas S."/>
            <person name="Kuo A."/>
            <person name="Mondo S."/>
            <person name="Pangilinan J."/>
            <person name="Riley R."/>
            <person name="Labutti K."/>
            <person name="Andreopoulos B."/>
            <person name="Lipzen A."/>
            <person name="Chen C."/>
            <person name="Yanf M."/>
            <person name="Daum C."/>
            <person name="Ng V."/>
            <person name="Clum A."/>
            <person name="Ohm R."/>
            <person name="Martin F."/>
            <person name="Silar P."/>
            <person name="Natvig D."/>
            <person name="Lalanne C."/>
            <person name="Gautier V."/>
            <person name="Ament-Velasquez S.L."/>
            <person name="Kruys A."/>
            <person name="Hutchinson M.I."/>
            <person name="Powell A.J."/>
            <person name="Barry K."/>
            <person name="Miller A.N."/>
            <person name="Grigoriev I.V."/>
            <person name="Debuchy R."/>
            <person name="Gladieux P."/>
            <person name="Thoren M.H."/>
            <person name="Johannesson H."/>
        </authorList>
    </citation>
    <scope>NUCLEOTIDE SEQUENCE</scope>
    <source>
        <strain evidence="3">CBS 532.94</strain>
    </source>
</reference>
<feature type="transmembrane region" description="Helical" evidence="2">
    <location>
        <begin position="188"/>
        <end position="208"/>
    </location>
</feature>
<evidence type="ECO:0000256" key="2">
    <source>
        <dbReference type="SAM" id="Phobius"/>
    </source>
</evidence>
<feature type="region of interest" description="Disordered" evidence="1">
    <location>
        <begin position="1"/>
        <end position="32"/>
    </location>
</feature>
<dbReference type="Proteomes" id="UP001303760">
    <property type="component" value="Unassembled WGS sequence"/>
</dbReference>
<dbReference type="EMBL" id="MU860210">
    <property type="protein sequence ID" value="KAK4236160.1"/>
    <property type="molecule type" value="Genomic_DNA"/>
</dbReference>
<evidence type="ECO:0000313" key="3">
    <source>
        <dbReference type="EMBL" id="KAK4236160.1"/>
    </source>
</evidence>